<dbReference type="PANTHER" id="PTHR14440">
    <property type="entry name" value="DNA-DIRECTED RNA POLYMERASE I SUBUNIT RPA49"/>
    <property type="match status" value="1"/>
</dbReference>
<dbReference type="Proteomes" id="UP001501920">
    <property type="component" value="Chromosome 22"/>
</dbReference>
<organism evidence="6 7">
    <name type="scientific">Pygocentrus nattereri</name>
    <name type="common">Red-bellied piranha</name>
    <dbReference type="NCBI Taxonomy" id="42514"/>
    <lineage>
        <taxon>Eukaryota</taxon>
        <taxon>Metazoa</taxon>
        <taxon>Chordata</taxon>
        <taxon>Craniata</taxon>
        <taxon>Vertebrata</taxon>
        <taxon>Euteleostomi</taxon>
        <taxon>Actinopterygii</taxon>
        <taxon>Neopterygii</taxon>
        <taxon>Teleostei</taxon>
        <taxon>Ostariophysi</taxon>
        <taxon>Characiformes</taxon>
        <taxon>Characoidei</taxon>
        <taxon>Pygocentrus</taxon>
    </lineage>
</organism>
<evidence type="ECO:0008006" key="8">
    <source>
        <dbReference type="Google" id="ProtNLM"/>
    </source>
</evidence>
<keyword evidence="5" id="KW-0539">Nucleus</keyword>
<dbReference type="OrthoDB" id="532500at2759"/>
<evidence type="ECO:0000256" key="3">
    <source>
        <dbReference type="ARBA" id="ARBA00022478"/>
    </source>
</evidence>
<keyword evidence="4" id="KW-0804">Transcription</keyword>
<dbReference type="STRING" id="42514.ENSPNAP00000002148"/>
<comment type="similarity">
    <text evidence="2">Belongs to the eukaryotic RPA49/POLR1E RNA polymerase subunit family.</text>
</comment>
<dbReference type="GO" id="GO:0006351">
    <property type="term" value="P:DNA-templated transcription"/>
    <property type="evidence" value="ECO:0007669"/>
    <property type="project" value="InterPro"/>
</dbReference>
<dbReference type="OMA" id="DVYPFDE"/>
<accession>A0A3B4BR86</accession>
<dbReference type="AlphaFoldDB" id="A0A3B4BR86"/>
<dbReference type="CTD" id="64425"/>
<dbReference type="GeneTree" id="ENSGT00390000018004"/>
<evidence type="ECO:0000256" key="4">
    <source>
        <dbReference type="ARBA" id="ARBA00023163"/>
    </source>
</evidence>
<dbReference type="InterPro" id="IPR009668">
    <property type="entry name" value="RNA_pol-assoc_fac_A49-like"/>
</dbReference>
<evidence type="ECO:0000256" key="1">
    <source>
        <dbReference type="ARBA" id="ARBA00004604"/>
    </source>
</evidence>
<dbReference type="RefSeq" id="XP_017564836.1">
    <property type="nucleotide sequence ID" value="XM_017709347.2"/>
</dbReference>
<gene>
    <name evidence="6" type="primary">POLR1E</name>
</gene>
<evidence type="ECO:0000256" key="5">
    <source>
        <dbReference type="ARBA" id="ARBA00023242"/>
    </source>
</evidence>
<comment type="subcellular location">
    <subcellularLocation>
        <location evidence="1">Nucleus</location>
        <location evidence="1">Nucleolus</location>
    </subcellularLocation>
</comment>
<dbReference type="GO" id="GO:0003677">
    <property type="term" value="F:DNA binding"/>
    <property type="evidence" value="ECO:0007669"/>
    <property type="project" value="InterPro"/>
</dbReference>
<dbReference type="Ensembl" id="ENSPNAT00000010938.2">
    <property type="protein sequence ID" value="ENSPNAP00000002148.1"/>
    <property type="gene ID" value="ENSPNAG00000006987.2"/>
</dbReference>
<protein>
    <recommendedName>
        <fullName evidence="8">RNA polymerase I subunit E</fullName>
    </recommendedName>
</protein>
<evidence type="ECO:0000256" key="2">
    <source>
        <dbReference type="ARBA" id="ARBA00009430"/>
    </source>
</evidence>
<dbReference type="GO" id="GO:0000428">
    <property type="term" value="C:DNA-directed RNA polymerase complex"/>
    <property type="evidence" value="ECO:0007669"/>
    <property type="project" value="UniProtKB-KW"/>
</dbReference>
<reference evidence="6" key="3">
    <citation type="submission" date="2025-09" db="UniProtKB">
        <authorList>
            <consortium name="Ensembl"/>
        </authorList>
    </citation>
    <scope>IDENTIFICATION</scope>
</reference>
<proteinExistence type="inferred from homology"/>
<name>A0A3B4BR86_PYGNA</name>
<dbReference type="GeneID" id="108434317"/>
<keyword evidence="3" id="KW-0240">DNA-directed RNA polymerase</keyword>
<dbReference type="Pfam" id="PF06870">
    <property type="entry name" value="RNA_pol_I_A49"/>
    <property type="match status" value="1"/>
</dbReference>
<reference evidence="6 7" key="1">
    <citation type="submission" date="2020-10" db="EMBL/GenBank/DDBJ databases">
        <title>Pygocentrus nattereri (red-bellied piranha) genome, fPygNat1, primary haplotype.</title>
        <authorList>
            <person name="Myers G."/>
            <person name="Meyer A."/>
            <person name="Karagic N."/>
            <person name="Pippel M."/>
            <person name="Winkler S."/>
            <person name="Tracey A."/>
            <person name="Wood J."/>
            <person name="Formenti G."/>
            <person name="Howe K."/>
            <person name="Fedrigo O."/>
            <person name="Jarvis E.D."/>
        </authorList>
    </citation>
    <scope>NUCLEOTIDE SEQUENCE [LARGE SCALE GENOMIC DNA]</scope>
</reference>
<dbReference type="GO" id="GO:0005730">
    <property type="term" value="C:nucleolus"/>
    <property type="evidence" value="ECO:0007669"/>
    <property type="project" value="UniProtKB-SubCell"/>
</dbReference>
<reference evidence="6" key="2">
    <citation type="submission" date="2025-08" db="UniProtKB">
        <authorList>
            <consortium name="Ensembl"/>
        </authorList>
    </citation>
    <scope>IDENTIFICATION</scope>
</reference>
<evidence type="ECO:0000313" key="6">
    <source>
        <dbReference type="Ensembl" id="ENSPNAP00000002148.1"/>
    </source>
</evidence>
<sequence length="405" mass="46103">MATCVWTPCEGRAETEEDGAVIVKFSNGHVKNTDQLDFRLFKHIDGVNPRKKSRRIVAAESDRLAYVGSNFGSGSLQCNNLCRYFVGVLDKQTMEMKVQRAQIFNLQPSIPGETVVNDDKNETKSYRQKVDDLIEAFGTTRQKRALSSRRLNEVGNETLQKAVDRAAGNVIDQKGLEVLQQEVADSEAQTEVALFLPPFNKNADKREDVYPFSGLLSPHELDALKQAGEKMAGLTSEDLLKMRKDSSPETVLRLLECLPKDPEARNRQACCAWYLLFLIRLAQQKKLYYKLDEDDCPRLIYNKVRKIFTVDTFAKGRVKSTVSASMQVKLASHCLALLLHMGDQTANLTLLHRDLNISERKMLEVAKAMGLTLSRPQEEHRMAFLELPLVRYDRHPEERKRKKMQ</sequence>
<evidence type="ECO:0000313" key="7">
    <source>
        <dbReference type="Proteomes" id="UP001501920"/>
    </source>
</evidence>
<keyword evidence="7" id="KW-1185">Reference proteome</keyword>